<evidence type="ECO:0000259" key="3">
    <source>
        <dbReference type="Pfam" id="PF05170"/>
    </source>
</evidence>
<dbReference type="GO" id="GO:0090313">
    <property type="term" value="P:regulation of protein targeting to membrane"/>
    <property type="evidence" value="ECO:0007669"/>
    <property type="project" value="TreeGrafter"/>
</dbReference>
<dbReference type="EMBL" id="UOFS01000049">
    <property type="protein sequence ID" value="VAX01693.1"/>
    <property type="molecule type" value="Genomic_DNA"/>
</dbReference>
<gene>
    <name evidence="4" type="ORF">MNBD_GAMMA22-2089</name>
</gene>
<dbReference type="AlphaFoldDB" id="A0A3B1AP06"/>
<evidence type="ECO:0000256" key="2">
    <source>
        <dbReference type="SAM" id="MobiDB-lite"/>
    </source>
</evidence>
<dbReference type="GO" id="GO:0016798">
    <property type="term" value="F:hydrolase activity, acting on glycosyl bonds"/>
    <property type="evidence" value="ECO:0007669"/>
    <property type="project" value="UniProtKB-KW"/>
</dbReference>
<feature type="compositionally biased region" description="Low complexity" evidence="2">
    <location>
        <begin position="136"/>
        <end position="156"/>
    </location>
</feature>
<evidence type="ECO:0000313" key="4">
    <source>
        <dbReference type="EMBL" id="VAX01693.1"/>
    </source>
</evidence>
<keyword evidence="4" id="KW-0326">Glycosidase</keyword>
<proteinExistence type="predicted"/>
<name>A0A3B1AP06_9ZZZZ</name>
<sequence length="737" mass="81599">MKKISITVGFILILLIAGPLVVAMIFDPNDYKPEITELVQQQTGRKLSIDGDLNYSVFPWLGLSLGKLSLSNSTALGFSKKPFAKIKSADVRIKIMPLFSSKIEVDKIVLAGLHVSLEKNKQGVNNWDDLIKKTASSNTVKTKPKKPTSSSPSKTPQADNSTLILPAIAGIELIDANINWLDKQLGQHYQLNNFNFTTGVIANNTASNININFSFKAKQPAISGATKLFATIKFNIEKQNIKISNLKLIQNLNQTIQKPNKIEAILSADSIKANLSTETAAISNLQLTSLGVKLKLSLSAKNILSKLKVSGKLSSNELNPKALLNTLQITLPKMADNRVLEKAKLDINFSATPSSIKISTLKLKLDDSNLSGKIAVSNFSQPRLRYKLSLNEINVDRYLPPPAPPATGNEKKVVAPAATAKSPEQPLPIPVELLRSLDIKGDFKIAKATISKLKSKNIKLTLTAKDGVIRLNPVSAKMYNGRYQGNLSLNIQKKIPVITMNEKITGVSFAPMVTDFMGEDYISGTGTASAKLRTSGLKISTLTKNLNGTVAFNIKNSKIKYLNPVYLAKQAGYKLIKKEFKEKQRFDNPDVFKVMKGSFQIKNGIAHNRDFITESRDVNLDGKGYVDLVKSYVKYDARIIFQKDLKVGNEFVDRQLKPLTKQAIDFPISGPFTNIKYNKWVVLTALTKIHEKKAKLAVKNRVDSEKKKLDQKKKKAEKDLKKRLEKDLKKKLGNLFK</sequence>
<dbReference type="InterPro" id="IPR052894">
    <property type="entry name" value="AsmA-related"/>
</dbReference>
<reference evidence="4" key="1">
    <citation type="submission" date="2018-06" db="EMBL/GenBank/DDBJ databases">
        <authorList>
            <person name="Zhirakovskaya E."/>
        </authorList>
    </citation>
    <scope>NUCLEOTIDE SEQUENCE</scope>
</reference>
<feature type="coiled-coil region" evidence="1">
    <location>
        <begin position="695"/>
        <end position="726"/>
    </location>
</feature>
<dbReference type="PANTHER" id="PTHR30441">
    <property type="entry name" value="DUF748 DOMAIN-CONTAINING PROTEIN"/>
    <property type="match status" value="1"/>
</dbReference>
<protein>
    <submittedName>
        <fullName evidence="4">A/G-specific adenine glycosylase</fullName>
        <ecNumber evidence="4">3.2.2.-</ecNumber>
    </submittedName>
</protein>
<feature type="domain" description="AsmA" evidence="3">
    <location>
        <begin position="2"/>
        <end position="610"/>
    </location>
</feature>
<accession>A0A3B1AP06</accession>
<organism evidence="4">
    <name type="scientific">hydrothermal vent metagenome</name>
    <dbReference type="NCBI Taxonomy" id="652676"/>
    <lineage>
        <taxon>unclassified sequences</taxon>
        <taxon>metagenomes</taxon>
        <taxon>ecological metagenomes</taxon>
    </lineage>
</organism>
<keyword evidence="4" id="KW-0378">Hydrolase</keyword>
<dbReference type="Pfam" id="PF05170">
    <property type="entry name" value="AsmA"/>
    <property type="match status" value="1"/>
</dbReference>
<feature type="region of interest" description="Disordered" evidence="2">
    <location>
        <begin position="135"/>
        <end position="159"/>
    </location>
</feature>
<dbReference type="GO" id="GO:0005886">
    <property type="term" value="C:plasma membrane"/>
    <property type="evidence" value="ECO:0007669"/>
    <property type="project" value="TreeGrafter"/>
</dbReference>
<dbReference type="EC" id="3.2.2.-" evidence="4"/>
<evidence type="ECO:0000256" key="1">
    <source>
        <dbReference type="SAM" id="Coils"/>
    </source>
</evidence>
<keyword evidence="1" id="KW-0175">Coiled coil</keyword>
<dbReference type="InterPro" id="IPR007844">
    <property type="entry name" value="AsmA"/>
</dbReference>
<dbReference type="PANTHER" id="PTHR30441:SF4">
    <property type="entry name" value="PROTEIN ASMA"/>
    <property type="match status" value="1"/>
</dbReference>